<sequence>MASPHLFACICEGRVFKSPKALSIHQNTCPAVTKRDSKRFLPYPKRSKGGKPPGQRNIPSMAALSGSQFESHTSDSESPEILSYTQLVNATGHENALEETPNHAITPGISYPFTDHTQNINQSSANRPATRSYTRRMNTSYRDECDALPEAPAPILHDASHLPQAPLSYPSTSRARTRLVPFETPVDSFGRYRIYPSKPCSIPDSDCTLADYTNQDFHLEPNDSAPALSLSDTIAPCPNMSTFYFLRWFWKGANKSITSREDLRKNIILNPEFNPQHLNGINLRDVDRQLAAAANTDIIDGTPQSSEGWTQKTVSIKVPLSRRGKGVRSTASKLLSVEGMRSRTILSGIHRGFSWNDTRHFHYTPFQSKWIPTGHPKSNAQIIADEMYTSPAMLEAHKEIQRLEIADHNCRLPRVVAAVMFGSDSLQLGAFSTKKAWVLYMWLGNLSKYERSKPNSGSCYELAHIPSLPDEIKDRIAKLNGRPPLASLLTHLRRELVHSVLHEVLDSEFIHAWRHGIVIKCADGITRRIFPRIFTYAADYPKATIRDKGCCPCPRCLIPMELVHKMGLRSDMQKRIKTQRRDNLQRQKLIRRARAFIYDENTTIGNAEVEYLLQSKSLVPTENAFLKQLLPLKFDFYKIFVVDLLHEVELGVWKSLLKHLIRILYGCGNDTVAEFNRRFHLVPTFSGSTIRKFSEDVASLKRLAARDFEDILQCCIPVFRGLLPSKIDTDVQKLLFSLTRWHALAKLRLHTSATLKHLANETTKLGHQLRDFQAATANFEVYETPREFRARQRQVVARAQRHSTKTPQPPIRKKCHLNLNTFKFHVLGHYVAVIAQNGTTDSFSTQTTELQHRKIKVQWSRTNKDDAVPQMTRIGDIEDALDMIQQRLDKRACSKASDNEQMSHHNNAKPYGIGQTDRTDDAVNIPLWVRSHALNPAMKFFIPSLKQHLLSRIAGNPNSTEIGKVTFQTDRMFSHATLRINYTSYDVRRQYDTINPKSPCRFILLPSNTSDNPHARPFLYARVLGIYHANVRYCGRPPKRMDFVWVRWLDYDDEEPGGWGFDRLDRVSYTTCWNDGELLDGFGFIDPRNIVRAAHLIPDFNSGMGDSTFASNSTLGVSDDNKNDWNYHYINRFVDQDMMMRYLGGGIGHFNHYTNENPMSDIANEITEINSDEDEQIGLEEIEVDDAADMNSDTGHNEIGYVRSEEADPGEDSQEDTSDVSSAEEADEFMSGEEDFIDDLYDL</sequence>
<dbReference type="AlphaFoldDB" id="A0A0K6FUG3"/>
<dbReference type="InterPro" id="IPR041078">
    <property type="entry name" value="Plavaka"/>
</dbReference>
<protein>
    <submittedName>
        <fullName evidence="2">Colossin-A</fullName>
    </submittedName>
</protein>
<feature type="region of interest" description="Disordered" evidence="1">
    <location>
        <begin position="896"/>
        <end position="916"/>
    </location>
</feature>
<evidence type="ECO:0000256" key="1">
    <source>
        <dbReference type="SAM" id="MobiDB-lite"/>
    </source>
</evidence>
<dbReference type="Proteomes" id="UP000044841">
    <property type="component" value="Unassembled WGS sequence"/>
</dbReference>
<evidence type="ECO:0000313" key="2">
    <source>
        <dbReference type="EMBL" id="CUA69692.1"/>
    </source>
</evidence>
<accession>A0A0K6FUG3</accession>
<evidence type="ECO:0000313" key="3">
    <source>
        <dbReference type="Proteomes" id="UP000044841"/>
    </source>
</evidence>
<dbReference type="EMBL" id="CYGV01000902">
    <property type="protein sequence ID" value="CUA69692.1"/>
    <property type="molecule type" value="Genomic_DNA"/>
</dbReference>
<dbReference type="Pfam" id="PF18759">
    <property type="entry name" value="Plavaka"/>
    <property type="match status" value="1"/>
</dbReference>
<gene>
    <name evidence="2" type="ORF">RSOLAG22IIIB_08617</name>
</gene>
<feature type="compositionally biased region" description="Polar residues" evidence="1">
    <location>
        <begin position="115"/>
        <end position="134"/>
    </location>
</feature>
<name>A0A0K6FUG3_9AGAM</name>
<keyword evidence="3" id="KW-1185">Reference proteome</keyword>
<feature type="region of interest" description="Disordered" evidence="1">
    <location>
        <begin position="40"/>
        <end position="60"/>
    </location>
</feature>
<organism evidence="2 3">
    <name type="scientific">Rhizoctonia solani</name>
    <dbReference type="NCBI Taxonomy" id="456999"/>
    <lineage>
        <taxon>Eukaryota</taxon>
        <taxon>Fungi</taxon>
        <taxon>Dikarya</taxon>
        <taxon>Basidiomycota</taxon>
        <taxon>Agaricomycotina</taxon>
        <taxon>Agaricomycetes</taxon>
        <taxon>Cantharellales</taxon>
        <taxon>Ceratobasidiaceae</taxon>
        <taxon>Rhizoctonia</taxon>
    </lineage>
</organism>
<feature type="region of interest" description="Disordered" evidence="1">
    <location>
        <begin position="102"/>
        <end position="134"/>
    </location>
</feature>
<feature type="region of interest" description="Disordered" evidence="1">
    <location>
        <begin position="1186"/>
        <end position="1243"/>
    </location>
</feature>
<reference evidence="2 3" key="1">
    <citation type="submission" date="2015-07" db="EMBL/GenBank/DDBJ databases">
        <authorList>
            <person name="Noorani M."/>
        </authorList>
    </citation>
    <scope>NUCLEOTIDE SEQUENCE [LARGE SCALE GENOMIC DNA]</scope>
    <source>
        <strain evidence="2">BBA 69670</strain>
    </source>
</reference>
<feature type="compositionally biased region" description="Acidic residues" evidence="1">
    <location>
        <begin position="1207"/>
        <end position="1243"/>
    </location>
</feature>
<proteinExistence type="predicted"/>